<proteinExistence type="predicted"/>
<keyword evidence="2" id="KW-1185">Reference proteome</keyword>
<protein>
    <submittedName>
        <fullName evidence="1">Uncharacterized protein</fullName>
    </submittedName>
</protein>
<sequence>MGCGMSRYGITDHLGFQPIKKKLDDLRRNDRLIVTVDDTPSTKLLLRDGEDHVVPNADDSRKSISSPHVESAKGPSLEHKESLKIAKGGSTTKKNGVEEKEKKEVKSKNVEEVVATERGGSKDGKRGGGEGEEESDSDDDEGRVSDYDGSAMWIGSPSFREYCHNDAESEDSFKAGGNIDGEKKEIKMKKDSGNSSPDSNEVPVSKPTTKGRKGKRFRKVFPMGKPSAMKNFLHVSSCYNPHASAAAGDKLVKPIEKTD</sequence>
<comment type="caution">
    <text evidence="1">The sequence shown here is derived from an EMBL/GenBank/DDBJ whole genome shotgun (WGS) entry which is preliminary data.</text>
</comment>
<organism evidence="1 2">
    <name type="scientific">Vaccinium darrowii</name>
    <dbReference type="NCBI Taxonomy" id="229202"/>
    <lineage>
        <taxon>Eukaryota</taxon>
        <taxon>Viridiplantae</taxon>
        <taxon>Streptophyta</taxon>
        <taxon>Embryophyta</taxon>
        <taxon>Tracheophyta</taxon>
        <taxon>Spermatophyta</taxon>
        <taxon>Magnoliopsida</taxon>
        <taxon>eudicotyledons</taxon>
        <taxon>Gunneridae</taxon>
        <taxon>Pentapetalae</taxon>
        <taxon>asterids</taxon>
        <taxon>Ericales</taxon>
        <taxon>Ericaceae</taxon>
        <taxon>Vaccinioideae</taxon>
        <taxon>Vaccinieae</taxon>
        <taxon>Vaccinium</taxon>
    </lineage>
</organism>
<evidence type="ECO:0000313" key="2">
    <source>
        <dbReference type="Proteomes" id="UP000828048"/>
    </source>
</evidence>
<evidence type="ECO:0000313" key="1">
    <source>
        <dbReference type="EMBL" id="KAH7851766.1"/>
    </source>
</evidence>
<gene>
    <name evidence="1" type="ORF">Vadar_016296</name>
</gene>
<reference evidence="1 2" key="1">
    <citation type="journal article" date="2021" name="Hortic Res">
        <title>High-quality reference genome and annotation aids understanding of berry development for evergreen blueberry (Vaccinium darrowii).</title>
        <authorList>
            <person name="Yu J."/>
            <person name="Hulse-Kemp A.M."/>
            <person name="Babiker E."/>
            <person name="Staton M."/>
        </authorList>
    </citation>
    <scope>NUCLEOTIDE SEQUENCE [LARGE SCALE GENOMIC DNA]</scope>
    <source>
        <strain evidence="2">cv. NJ 8807/NJ 8810</strain>
        <tissue evidence="1">Young leaf</tissue>
    </source>
</reference>
<name>A0ACB7YE13_9ERIC</name>
<dbReference type="Proteomes" id="UP000828048">
    <property type="component" value="Chromosome 8"/>
</dbReference>
<accession>A0ACB7YE13</accession>
<dbReference type="EMBL" id="CM037158">
    <property type="protein sequence ID" value="KAH7851766.1"/>
    <property type="molecule type" value="Genomic_DNA"/>
</dbReference>